<dbReference type="RefSeq" id="WP_164533422.1">
    <property type="nucleotide sequence ID" value="NZ_JAALFG010000001.1"/>
</dbReference>
<dbReference type="InterPro" id="IPR001638">
    <property type="entry name" value="Solute-binding_3/MltF_N"/>
</dbReference>
<feature type="domain" description="Solute-binding protein family 3/N-terminal" evidence="3">
    <location>
        <begin position="43"/>
        <end position="277"/>
    </location>
</feature>
<dbReference type="Proteomes" id="UP000474802">
    <property type="component" value="Unassembled WGS sequence"/>
</dbReference>
<dbReference type="PANTHER" id="PTHR35936">
    <property type="entry name" value="MEMBRANE-BOUND LYTIC MUREIN TRANSGLYCOSYLASE F"/>
    <property type="match status" value="1"/>
</dbReference>
<gene>
    <name evidence="4" type="ORF">G5575_05560</name>
</gene>
<keyword evidence="5" id="KW-1185">Reference proteome</keyword>
<reference evidence="4 5" key="1">
    <citation type="submission" date="2020-02" db="EMBL/GenBank/DDBJ databases">
        <authorList>
            <person name="Khan S.A."/>
            <person name="Jeon C.O."/>
            <person name="Chun B.H."/>
        </authorList>
    </citation>
    <scope>NUCLEOTIDE SEQUENCE [LARGE SCALE GENOMIC DNA]</scope>
    <source>
        <strain evidence="4 5">H239</strain>
    </source>
</reference>
<dbReference type="EMBL" id="JAALFG010000001">
    <property type="protein sequence ID" value="NGP17217.1"/>
    <property type="molecule type" value="Genomic_DNA"/>
</dbReference>
<dbReference type="SMART" id="SM00062">
    <property type="entry name" value="PBPb"/>
    <property type="match status" value="1"/>
</dbReference>
<protein>
    <submittedName>
        <fullName evidence="4">Transporter substrate-binding domain-containing protein</fullName>
    </submittedName>
</protein>
<accession>A0A6M1SBT4</accession>
<evidence type="ECO:0000259" key="3">
    <source>
        <dbReference type="SMART" id="SM00062"/>
    </source>
</evidence>
<organism evidence="4 5">
    <name type="scientific">Devosia aurantiaca</name>
    <dbReference type="NCBI Taxonomy" id="2714858"/>
    <lineage>
        <taxon>Bacteria</taxon>
        <taxon>Pseudomonadati</taxon>
        <taxon>Pseudomonadota</taxon>
        <taxon>Alphaproteobacteria</taxon>
        <taxon>Hyphomicrobiales</taxon>
        <taxon>Devosiaceae</taxon>
        <taxon>Devosia</taxon>
    </lineage>
</organism>
<dbReference type="Gene3D" id="3.40.190.10">
    <property type="entry name" value="Periplasmic binding protein-like II"/>
    <property type="match status" value="2"/>
</dbReference>
<dbReference type="PANTHER" id="PTHR35936:SF17">
    <property type="entry name" value="ARGININE-BINDING EXTRACELLULAR PROTEIN ARTP"/>
    <property type="match status" value="1"/>
</dbReference>
<feature type="chain" id="PRO_5026829839" evidence="2">
    <location>
        <begin position="22"/>
        <end position="281"/>
    </location>
</feature>
<evidence type="ECO:0000313" key="5">
    <source>
        <dbReference type="Proteomes" id="UP000474802"/>
    </source>
</evidence>
<feature type="signal peptide" evidence="2">
    <location>
        <begin position="1"/>
        <end position="21"/>
    </location>
</feature>
<sequence>MKNLLRLLALAVPLIAGSVAAQPLTDVVPRDLYTDRLRQDGNSISFCYNPQGMMAEFEQELAQVIGSVLLVEPKLITMDNPRIPTNPLDYRLPFLEEAIFILLAEQCDVIMGYVLATSVPDWLLLTRPYLSTGNLLVTKLPDIATIDDLPKDQRIGTRSMSVSDNRLQAYIATLPADQRWKRSTLYHNQRLLEQMESGEIGAAVIWAPALYYATDGAPEAAGYHILPLPFADRKTEIGLATRSNNTYLNSILGDAIGELIADGTLQDLAESFNLGPDSVPN</sequence>
<comment type="caution">
    <text evidence="4">The sequence shown here is derived from an EMBL/GenBank/DDBJ whole genome shotgun (WGS) entry which is preliminary data.</text>
</comment>
<dbReference type="AlphaFoldDB" id="A0A6M1SBT4"/>
<proteinExistence type="predicted"/>
<evidence type="ECO:0000256" key="2">
    <source>
        <dbReference type="SAM" id="SignalP"/>
    </source>
</evidence>
<evidence type="ECO:0000313" key="4">
    <source>
        <dbReference type="EMBL" id="NGP17217.1"/>
    </source>
</evidence>
<name>A0A6M1SBT4_9HYPH</name>
<keyword evidence="1 2" id="KW-0732">Signal</keyword>
<reference evidence="4 5" key="2">
    <citation type="submission" date="2020-03" db="EMBL/GenBank/DDBJ databases">
        <title>Devosia chinhatensis sp. nov., isolated from a hexachlorocyclohexane (HCH) dump site in India.</title>
        <authorList>
            <person name="Kumar M."/>
            <person name="Lal R."/>
        </authorList>
    </citation>
    <scope>NUCLEOTIDE SEQUENCE [LARGE SCALE GENOMIC DNA]</scope>
    <source>
        <strain evidence="4 5">H239</strain>
    </source>
</reference>
<dbReference type="SUPFAM" id="SSF53850">
    <property type="entry name" value="Periplasmic binding protein-like II"/>
    <property type="match status" value="1"/>
</dbReference>
<evidence type="ECO:0000256" key="1">
    <source>
        <dbReference type="ARBA" id="ARBA00022729"/>
    </source>
</evidence>